<dbReference type="KEGG" id="prt:AUC31_08830"/>
<dbReference type="SUPFAM" id="SSF53597">
    <property type="entry name" value="Dihydrofolate reductase-like"/>
    <property type="match status" value="1"/>
</dbReference>
<reference evidence="2" key="1">
    <citation type="submission" date="2016-01" db="EMBL/GenBank/DDBJ databases">
        <title>Complete genome of Planococcus rifietoensis type strain M8.</title>
        <authorList>
            <person name="See-Too W.S."/>
        </authorList>
    </citation>
    <scope>NUCLEOTIDE SEQUENCE [LARGE SCALE GENOMIC DNA]</scope>
    <source>
        <strain evidence="2">M8</strain>
    </source>
</reference>
<accession>A0A0U2PBC0</accession>
<dbReference type="PANTHER" id="PTHR38011:SF11">
    <property type="entry name" value="2,5-DIAMINO-6-RIBOSYLAMINO-4(3H)-PYRIMIDINONE 5'-PHOSPHATE REDUCTASE"/>
    <property type="match status" value="1"/>
</dbReference>
<dbReference type="AlphaFoldDB" id="A0A0U2PBC0"/>
<dbReference type="PANTHER" id="PTHR38011">
    <property type="entry name" value="DIHYDROFOLATE REDUCTASE FAMILY PROTEIN (AFU_ORTHOLOGUE AFUA_8G06820)"/>
    <property type="match status" value="1"/>
</dbReference>
<dbReference type="STRING" id="200991.AUC31_08830"/>
<protein>
    <recommendedName>
        <fullName evidence="1">Bacterial bifunctional deaminase-reductase C-terminal domain-containing protein</fullName>
    </recommendedName>
</protein>
<feature type="domain" description="Bacterial bifunctional deaminase-reductase C-terminal" evidence="1">
    <location>
        <begin position="5"/>
        <end position="168"/>
    </location>
</feature>
<dbReference type="InterPro" id="IPR050765">
    <property type="entry name" value="Riboflavin_Biosynth_HTPR"/>
</dbReference>
<evidence type="ECO:0000259" key="1">
    <source>
        <dbReference type="Pfam" id="PF01872"/>
    </source>
</evidence>
<dbReference type="Proteomes" id="UP000067683">
    <property type="component" value="Chromosome"/>
</dbReference>
<dbReference type="Pfam" id="PF01872">
    <property type="entry name" value="RibD_C"/>
    <property type="match status" value="1"/>
</dbReference>
<keyword evidence="3" id="KW-1185">Reference proteome</keyword>
<name>A0A0U2PBC0_9BACL</name>
<dbReference type="GO" id="GO:0008703">
    <property type="term" value="F:5-amino-6-(5-phosphoribosylamino)uracil reductase activity"/>
    <property type="evidence" value="ECO:0007669"/>
    <property type="project" value="InterPro"/>
</dbReference>
<gene>
    <name evidence="2" type="ORF">AUC31_08830</name>
</gene>
<dbReference type="EMBL" id="CP013659">
    <property type="protein sequence ID" value="ALS75319.1"/>
    <property type="molecule type" value="Genomic_DNA"/>
</dbReference>
<dbReference type="InterPro" id="IPR024072">
    <property type="entry name" value="DHFR-like_dom_sf"/>
</dbReference>
<proteinExistence type="predicted"/>
<dbReference type="Gene3D" id="3.40.430.10">
    <property type="entry name" value="Dihydrofolate Reductase, subunit A"/>
    <property type="match status" value="1"/>
</dbReference>
<evidence type="ECO:0000313" key="2">
    <source>
        <dbReference type="EMBL" id="ALS75319.1"/>
    </source>
</evidence>
<organism evidence="2 3">
    <name type="scientific">Planococcus rifietoensis</name>
    <dbReference type="NCBI Taxonomy" id="200991"/>
    <lineage>
        <taxon>Bacteria</taxon>
        <taxon>Bacillati</taxon>
        <taxon>Bacillota</taxon>
        <taxon>Bacilli</taxon>
        <taxon>Bacillales</taxon>
        <taxon>Caryophanaceae</taxon>
        <taxon>Planococcus</taxon>
    </lineage>
</organism>
<evidence type="ECO:0000313" key="3">
    <source>
        <dbReference type="Proteomes" id="UP000067683"/>
    </source>
</evidence>
<sequence length="178" mass="20111">MMAERKVICYIAQSLDGYIADPEETLDWLLDVEMDGDAGYGQFIETVDTILLGRRTYEWVVSHESGEFPYVDQRSYVFTSHPKENEGQITFTSEDPASIVKKLKQQPGGTIWPVGGSLLLERLLQEDLVDEFIISIAPVTLGDGIPLFQKAQRQLGFTLENVGKDGQVAQLHYSRRRK</sequence>
<dbReference type="GO" id="GO:0009231">
    <property type="term" value="P:riboflavin biosynthetic process"/>
    <property type="evidence" value="ECO:0007669"/>
    <property type="project" value="InterPro"/>
</dbReference>
<dbReference type="OrthoDB" id="195113at2"/>
<dbReference type="InterPro" id="IPR002734">
    <property type="entry name" value="RibDG_C"/>
</dbReference>